<dbReference type="PANTHER" id="PTHR43135">
    <property type="entry name" value="ALPHA-D-RIBOSE 1-METHYLPHOSPHONATE 5-TRIPHOSPHATE DIPHOSPHATASE"/>
    <property type="match status" value="1"/>
</dbReference>
<name>A0A2U2RKL2_9MICO</name>
<dbReference type="InterPro" id="IPR006680">
    <property type="entry name" value="Amidohydro-rel"/>
</dbReference>
<dbReference type="GO" id="GO:0016810">
    <property type="term" value="F:hydrolase activity, acting on carbon-nitrogen (but not peptide) bonds"/>
    <property type="evidence" value="ECO:0007669"/>
    <property type="project" value="InterPro"/>
</dbReference>
<evidence type="ECO:0000259" key="2">
    <source>
        <dbReference type="Pfam" id="PF01979"/>
    </source>
</evidence>
<dbReference type="InterPro" id="IPR051781">
    <property type="entry name" value="Metallo-dep_Hydrolase"/>
</dbReference>
<evidence type="ECO:0000313" key="3">
    <source>
        <dbReference type="EMBL" id="PWH06419.1"/>
    </source>
</evidence>
<dbReference type="AlphaFoldDB" id="A0A2U2RKL2"/>
<dbReference type="Gene3D" id="1.20.58.520">
    <property type="entry name" value="Amidohydrolase"/>
    <property type="match status" value="1"/>
</dbReference>
<dbReference type="SUPFAM" id="SSF51338">
    <property type="entry name" value="Composite domain of metallo-dependent hydrolases"/>
    <property type="match status" value="1"/>
</dbReference>
<dbReference type="Gene3D" id="3.40.50.10910">
    <property type="entry name" value="Amidohydrolase"/>
    <property type="match status" value="1"/>
</dbReference>
<dbReference type="Gene3D" id="2.30.40.10">
    <property type="entry name" value="Urease, subunit C, domain 1"/>
    <property type="match status" value="1"/>
</dbReference>
<dbReference type="InterPro" id="IPR011059">
    <property type="entry name" value="Metal-dep_hydrolase_composite"/>
</dbReference>
<proteinExistence type="predicted"/>
<organism evidence="3 4">
    <name type="scientific">Brachybacterium endophyticum</name>
    <dbReference type="NCBI Taxonomy" id="2182385"/>
    <lineage>
        <taxon>Bacteria</taxon>
        <taxon>Bacillati</taxon>
        <taxon>Actinomycetota</taxon>
        <taxon>Actinomycetes</taxon>
        <taxon>Micrococcales</taxon>
        <taxon>Dermabacteraceae</taxon>
        <taxon>Brachybacterium</taxon>
    </lineage>
</organism>
<keyword evidence="4" id="KW-1185">Reference proteome</keyword>
<dbReference type="EMBL" id="QFKX01000002">
    <property type="protein sequence ID" value="PWH06419.1"/>
    <property type="molecule type" value="Genomic_DNA"/>
</dbReference>
<dbReference type="PANTHER" id="PTHR43135:SF3">
    <property type="entry name" value="ALPHA-D-RIBOSE 1-METHYLPHOSPHONATE 5-TRIPHOSPHATE DIPHOSPHATASE"/>
    <property type="match status" value="1"/>
</dbReference>
<keyword evidence="3" id="KW-0378">Hydrolase</keyword>
<reference evidence="3 4" key="1">
    <citation type="submission" date="2018-05" db="EMBL/GenBank/DDBJ databases">
        <title>Brachybacterium sp. M1HQ-2T, whole genome shotgun sequence.</title>
        <authorList>
            <person name="Tuo L."/>
        </authorList>
    </citation>
    <scope>NUCLEOTIDE SEQUENCE [LARGE SCALE GENOMIC DNA]</scope>
    <source>
        <strain evidence="3 4">M1HQ-2</strain>
    </source>
</reference>
<evidence type="ECO:0000313" key="4">
    <source>
        <dbReference type="Proteomes" id="UP000245590"/>
    </source>
</evidence>
<dbReference type="Proteomes" id="UP000245590">
    <property type="component" value="Unassembled WGS sequence"/>
</dbReference>
<gene>
    <name evidence="3" type="ORF">DEO23_05460</name>
</gene>
<dbReference type="InterPro" id="IPR032466">
    <property type="entry name" value="Metal_Hydrolase"/>
</dbReference>
<evidence type="ECO:0000256" key="1">
    <source>
        <dbReference type="SAM" id="MobiDB-lite"/>
    </source>
</evidence>
<feature type="domain" description="Amidohydrolase-related" evidence="2">
    <location>
        <begin position="61"/>
        <end position="367"/>
    </location>
</feature>
<dbReference type="Pfam" id="PF01979">
    <property type="entry name" value="Amidohydro_1"/>
    <property type="match status" value="1"/>
</dbReference>
<dbReference type="SUPFAM" id="SSF51556">
    <property type="entry name" value="Metallo-dependent hydrolases"/>
    <property type="match status" value="1"/>
</dbReference>
<dbReference type="OrthoDB" id="3189065at2"/>
<comment type="caution">
    <text evidence="3">The sequence shown here is derived from an EMBL/GenBank/DDBJ whole genome shotgun (WGS) entry which is preliminary data.</text>
</comment>
<feature type="region of interest" description="Disordered" evidence="1">
    <location>
        <begin position="29"/>
        <end position="56"/>
    </location>
</feature>
<sequence length="369" mass="38464">MSDQVTVIEGARVFTGEGLSEPQDVVIVDGTIGDTGDLGPGGGSSSRADGSSSRVNGRGKVLLPGLIDSHMHTLGRQDLDDLAAWGVTTGLDMAAWPAEHVREMRELRGTTQMLSAMTPAVGPGGNHARMPGFPAGGILTAPEQARGFVETRIADGADYIKIVTEAEPPEGMAPETVRAIVEAAHAHGLLVVAHSVTTGAFHVAIDAGVDISTHAPLDDVLDEASVDRMAAQRMVSSPTLTMMRGVAGLRADQGLRYDAARASVSRFHDHGIRLLAGTDANSAPGAPFAPRHGESMHDELELLVEAGLTPLEVLRSATSLPAQTFGLEDRGVIAPGKRADLLLVDGDPTTDITATRGIAGVWIAGERIR</sequence>
<dbReference type="Gene3D" id="3.30.110.90">
    <property type="entry name" value="Amidohydrolase"/>
    <property type="match status" value="1"/>
</dbReference>
<accession>A0A2U2RKL2</accession>
<protein>
    <submittedName>
        <fullName evidence="3">Amidohydrolase</fullName>
    </submittedName>
</protein>
<dbReference type="RefSeq" id="WP_109275012.1">
    <property type="nucleotide sequence ID" value="NZ_QFKX01000002.1"/>
</dbReference>